<organism evidence="2">
    <name type="scientific">Anguilla anguilla</name>
    <name type="common">European freshwater eel</name>
    <name type="synonym">Muraena anguilla</name>
    <dbReference type="NCBI Taxonomy" id="7936"/>
    <lineage>
        <taxon>Eukaryota</taxon>
        <taxon>Metazoa</taxon>
        <taxon>Chordata</taxon>
        <taxon>Craniata</taxon>
        <taxon>Vertebrata</taxon>
        <taxon>Euteleostomi</taxon>
        <taxon>Actinopterygii</taxon>
        <taxon>Neopterygii</taxon>
        <taxon>Teleostei</taxon>
        <taxon>Anguilliformes</taxon>
        <taxon>Anguillidae</taxon>
        <taxon>Anguilla</taxon>
    </lineage>
</organism>
<sequence>MKQTGEVQKTYHSTPGDRLRHLKSMSDRPSFSFNIMAPEMVHCFI</sequence>
<feature type="compositionally biased region" description="Polar residues" evidence="1">
    <location>
        <begin position="1"/>
        <end position="13"/>
    </location>
</feature>
<proteinExistence type="predicted"/>
<name>A0A0E9VFU1_ANGAN</name>
<dbReference type="EMBL" id="GBXM01031630">
    <property type="protein sequence ID" value="JAH76947.1"/>
    <property type="molecule type" value="Transcribed_RNA"/>
</dbReference>
<protein>
    <submittedName>
        <fullName evidence="2">Uncharacterized protein</fullName>
    </submittedName>
</protein>
<evidence type="ECO:0000313" key="2">
    <source>
        <dbReference type="EMBL" id="JAH76947.1"/>
    </source>
</evidence>
<accession>A0A0E9VFU1</accession>
<dbReference type="AlphaFoldDB" id="A0A0E9VFU1"/>
<reference evidence="2" key="2">
    <citation type="journal article" date="2015" name="Fish Shellfish Immunol.">
        <title>Early steps in the European eel (Anguilla anguilla)-Vibrio vulnificus interaction in the gills: Role of the RtxA13 toxin.</title>
        <authorList>
            <person name="Callol A."/>
            <person name="Pajuelo D."/>
            <person name="Ebbesson L."/>
            <person name="Teles M."/>
            <person name="MacKenzie S."/>
            <person name="Amaro C."/>
        </authorList>
    </citation>
    <scope>NUCLEOTIDE SEQUENCE</scope>
</reference>
<reference evidence="2" key="1">
    <citation type="submission" date="2014-11" db="EMBL/GenBank/DDBJ databases">
        <authorList>
            <person name="Amaro Gonzalez C."/>
        </authorList>
    </citation>
    <scope>NUCLEOTIDE SEQUENCE</scope>
</reference>
<feature type="region of interest" description="Disordered" evidence="1">
    <location>
        <begin position="1"/>
        <end position="23"/>
    </location>
</feature>
<evidence type="ECO:0000256" key="1">
    <source>
        <dbReference type="SAM" id="MobiDB-lite"/>
    </source>
</evidence>